<keyword evidence="6" id="KW-1185">Reference proteome</keyword>
<dbReference type="SUPFAM" id="SSF52172">
    <property type="entry name" value="CheY-like"/>
    <property type="match status" value="1"/>
</dbReference>
<evidence type="ECO:0000256" key="1">
    <source>
        <dbReference type="ARBA" id="ARBA00022553"/>
    </source>
</evidence>
<dbReference type="Pfam" id="PF00072">
    <property type="entry name" value="Response_reg"/>
    <property type="match status" value="1"/>
</dbReference>
<dbReference type="EMBL" id="JABRWJ010000001">
    <property type="protein sequence ID" value="NRF65403.1"/>
    <property type="molecule type" value="Genomic_DNA"/>
</dbReference>
<evidence type="ECO:0000256" key="2">
    <source>
        <dbReference type="ARBA" id="ARBA00023012"/>
    </source>
</evidence>
<dbReference type="InterPro" id="IPR011006">
    <property type="entry name" value="CheY-like_superfamily"/>
</dbReference>
<reference evidence="5 6" key="1">
    <citation type="submission" date="2020-05" db="EMBL/GenBank/DDBJ databases">
        <title>Aquincola sp. isolate from soil.</title>
        <authorList>
            <person name="Han J."/>
            <person name="Kim D.-U."/>
        </authorList>
    </citation>
    <scope>NUCLEOTIDE SEQUENCE [LARGE SCALE GENOMIC DNA]</scope>
    <source>
        <strain evidence="5 6">S2</strain>
    </source>
</reference>
<name>A0ABX2EA72_9BURK</name>
<dbReference type="InterPro" id="IPR001789">
    <property type="entry name" value="Sig_transdc_resp-reg_receiver"/>
</dbReference>
<accession>A0ABX2EA72</accession>
<evidence type="ECO:0000313" key="6">
    <source>
        <dbReference type="Proteomes" id="UP000737171"/>
    </source>
</evidence>
<dbReference type="RefSeq" id="WP_173119425.1">
    <property type="nucleotide sequence ID" value="NZ_JABRWJ010000001.1"/>
</dbReference>
<comment type="caution">
    <text evidence="3">Lacks conserved residue(s) required for the propagation of feature annotation.</text>
</comment>
<evidence type="ECO:0000313" key="5">
    <source>
        <dbReference type="EMBL" id="NRF65403.1"/>
    </source>
</evidence>
<sequence length="159" mass="17307">MKLPHAQRSGPSGDVAERLVLLADADDNNALYETAALEMLGYDVVRVRDGGTAVALVMTGLFDLVMMELRMPLLNGADATRAIRRFEASARRIPTPIVALTASVMPHEQVHCTEAGMDDVLPKPFTLPDLRRTVDRWQGTQAVCRCRTLSAKACSPGMT</sequence>
<dbReference type="PANTHER" id="PTHR45339:SF1">
    <property type="entry name" value="HYBRID SIGNAL TRANSDUCTION HISTIDINE KINASE J"/>
    <property type="match status" value="1"/>
</dbReference>
<comment type="caution">
    <text evidence="5">The sequence shown here is derived from an EMBL/GenBank/DDBJ whole genome shotgun (WGS) entry which is preliminary data.</text>
</comment>
<keyword evidence="1" id="KW-0597">Phosphoprotein</keyword>
<keyword evidence="2" id="KW-0902">Two-component regulatory system</keyword>
<dbReference type="PROSITE" id="PS50110">
    <property type="entry name" value="RESPONSE_REGULATORY"/>
    <property type="match status" value="1"/>
</dbReference>
<protein>
    <submittedName>
        <fullName evidence="5">Response regulator</fullName>
    </submittedName>
</protein>
<dbReference type="PANTHER" id="PTHR45339">
    <property type="entry name" value="HYBRID SIGNAL TRANSDUCTION HISTIDINE KINASE J"/>
    <property type="match status" value="1"/>
</dbReference>
<evidence type="ECO:0000256" key="3">
    <source>
        <dbReference type="PROSITE-ProRule" id="PRU00169"/>
    </source>
</evidence>
<dbReference type="Proteomes" id="UP000737171">
    <property type="component" value="Unassembled WGS sequence"/>
</dbReference>
<dbReference type="CDD" id="cd17546">
    <property type="entry name" value="REC_hyHK_CKI1_RcsC-like"/>
    <property type="match status" value="1"/>
</dbReference>
<gene>
    <name evidence="5" type="ORF">HLB44_00250</name>
</gene>
<dbReference type="SMART" id="SM00448">
    <property type="entry name" value="REC"/>
    <property type="match status" value="1"/>
</dbReference>
<evidence type="ECO:0000259" key="4">
    <source>
        <dbReference type="PROSITE" id="PS50110"/>
    </source>
</evidence>
<dbReference type="Gene3D" id="3.40.50.2300">
    <property type="match status" value="1"/>
</dbReference>
<feature type="domain" description="Response regulatory" evidence="4">
    <location>
        <begin position="19"/>
        <end position="138"/>
    </location>
</feature>
<proteinExistence type="predicted"/>
<organism evidence="5 6">
    <name type="scientific">Pseudaquabacterium terrae</name>
    <dbReference type="NCBI Taxonomy" id="2732868"/>
    <lineage>
        <taxon>Bacteria</taxon>
        <taxon>Pseudomonadati</taxon>
        <taxon>Pseudomonadota</taxon>
        <taxon>Betaproteobacteria</taxon>
        <taxon>Burkholderiales</taxon>
        <taxon>Sphaerotilaceae</taxon>
        <taxon>Pseudaquabacterium</taxon>
    </lineage>
</organism>